<evidence type="ECO:0000259" key="2">
    <source>
        <dbReference type="PROSITE" id="PS50914"/>
    </source>
</evidence>
<name>A0A1U9K0V7_9BURK</name>
<dbReference type="KEGG" id="phn:PAEH1_09135"/>
<dbReference type="Pfam" id="PF04972">
    <property type="entry name" value="BON"/>
    <property type="match status" value="1"/>
</dbReference>
<reference evidence="3 4" key="1">
    <citation type="submission" date="2017-01" db="EMBL/GenBank/DDBJ databases">
        <title>Complete Genome Sequence of Paenalcaligenes hominis, Isolated from a paraplegic Patient with neurogenic bladder.</title>
        <authorList>
            <person name="Mukhopadhyay R."/>
            <person name="Joaquin J."/>
            <person name="Hogue R."/>
            <person name="Kilaru A."/>
            <person name="Jospin G."/>
            <person name="Mars K."/>
            <person name="Eisen J.A."/>
            <person name="Chaturvedi V."/>
        </authorList>
    </citation>
    <scope>NUCLEOTIDE SEQUENCE [LARGE SCALE GENOMIC DNA]</scope>
    <source>
        <strain evidence="3 4">15S00501</strain>
    </source>
</reference>
<organism evidence="3 4">
    <name type="scientific">Paenalcaligenes hominis</name>
    <dbReference type="NCBI Taxonomy" id="643674"/>
    <lineage>
        <taxon>Bacteria</taxon>
        <taxon>Pseudomonadati</taxon>
        <taxon>Pseudomonadota</taxon>
        <taxon>Betaproteobacteria</taxon>
        <taxon>Burkholderiales</taxon>
        <taxon>Alcaligenaceae</taxon>
        <taxon>Paenalcaligenes</taxon>
    </lineage>
</organism>
<dbReference type="PROSITE" id="PS50914">
    <property type="entry name" value="BON"/>
    <property type="match status" value="1"/>
</dbReference>
<dbReference type="OrthoDB" id="7360581at2"/>
<proteinExistence type="predicted"/>
<evidence type="ECO:0000256" key="1">
    <source>
        <dbReference type="SAM" id="SignalP"/>
    </source>
</evidence>
<feature type="signal peptide" evidence="1">
    <location>
        <begin position="1"/>
        <end position="20"/>
    </location>
</feature>
<feature type="domain" description="BON" evidence="2">
    <location>
        <begin position="37"/>
        <end position="106"/>
    </location>
</feature>
<feature type="chain" id="PRO_5012211414" evidence="1">
    <location>
        <begin position="21"/>
        <end position="106"/>
    </location>
</feature>
<dbReference type="SMART" id="SM00749">
    <property type="entry name" value="BON"/>
    <property type="match status" value="1"/>
</dbReference>
<keyword evidence="1" id="KW-0732">Signal</keyword>
<protein>
    <submittedName>
        <fullName evidence="3">Transporter</fullName>
    </submittedName>
</protein>
<dbReference type="STRING" id="643674.PAEH1_09135"/>
<dbReference type="InterPro" id="IPR007055">
    <property type="entry name" value="BON_dom"/>
</dbReference>
<evidence type="ECO:0000313" key="3">
    <source>
        <dbReference type="EMBL" id="AQS51680.1"/>
    </source>
</evidence>
<dbReference type="AlphaFoldDB" id="A0A1U9K0V7"/>
<dbReference type="Gene3D" id="3.30.1340.30">
    <property type="match status" value="1"/>
</dbReference>
<accession>A0A1U9K0V7</accession>
<dbReference type="InterPro" id="IPR051686">
    <property type="entry name" value="Lipoprotein_DolP"/>
</dbReference>
<gene>
    <name evidence="3" type="ORF">PAEH1_09135</name>
</gene>
<dbReference type="Proteomes" id="UP000189369">
    <property type="component" value="Chromosome"/>
</dbReference>
<dbReference type="PANTHER" id="PTHR34606">
    <property type="entry name" value="BON DOMAIN-CONTAINING PROTEIN"/>
    <property type="match status" value="1"/>
</dbReference>
<dbReference type="InterPro" id="IPR014004">
    <property type="entry name" value="Transpt-assoc_nodulatn_dom_bac"/>
</dbReference>
<sequence>MNVTKKIAIALLLGSSVALTAGCSVVRNQETVGEYVDGAAVTAEVKARLANDPDTSAANINVKTIDGGVVQLSGFAKSEREKTRAGEVARSTKGVTRVINDLVVRR</sequence>
<dbReference type="PROSITE" id="PS51257">
    <property type="entry name" value="PROKAR_LIPOPROTEIN"/>
    <property type="match status" value="1"/>
</dbReference>
<evidence type="ECO:0000313" key="4">
    <source>
        <dbReference type="Proteomes" id="UP000189369"/>
    </source>
</evidence>
<dbReference type="PANTHER" id="PTHR34606:SF16">
    <property type="entry name" value="BON DOMAIN-CONTAINING PROTEIN"/>
    <property type="match status" value="1"/>
</dbReference>
<dbReference type="EMBL" id="CP019697">
    <property type="protein sequence ID" value="AQS51680.1"/>
    <property type="molecule type" value="Genomic_DNA"/>
</dbReference>